<reference evidence="2 3" key="1">
    <citation type="submission" date="2017-06" db="EMBL/GenBank/DDBJ databases">
        <authorList>
            <person name="Kim H.J."/>
            <person name="Triplett B.A."/>
        </authorList>
    </citation>
    <scope>NUCLEOTIDE SEQUENCE [LARGE SCALE GENOMIC DNA]</scope>
    <source>
        <strain evidence="2 3">DSM 19307</strain>
    </source>
</reference>
<dbReference type="PANTHER" id="PTHR46520">
    <property type="entry name" value="SERINE BETA-LACTAMASE-LIKE PROTEIN LACTB, MITOCHONDRIAL"/>
    <property type="match status" value="1"/>
</dbReference>
<dbReference type="InterPro" id="IPR052794">
    <property type="entry name" value="Mito_Ser_Protease_LACTB"/>
</dbReference>
<dbReference type="GO" id="GO:0006508">
    <property type="term" value="P:proteolysis"/>
    <property type="evidence" value="ECO:0007669"/>
    <property type="project" value="TreeGrafter"/>
</dbReference>
<accession>A0A239LKK7</accession>
<dbReference type="OrthoDB" id="9793489at2"/>
<dbReference type="Gene3D" id="3.40.710.10">
    <property type="entry name" value="DD-peptidase/beta-lactamase superfamily"/>
    <property type="match status" value="1"/>
</dbReference>
<protein>
    <submittedName>
        <fullName evidence="2">Serine beta-lactamase-like protein LACTB</fullName>
    </submittedName>
</protein>
<evidence type="ECO:0000313" key="3">
    <source>
        <dbReference type="Proteomes" id="UP000198393"/>
    </source>
</evidence>
<dbReference type="RefSeq" id="WP_089358017.1">
    <property type="nucleotide sequence ID" value="NZ_FZPD01000005.1"/>
</dbReference>
<evidence type="ECO:0000259" key="1">
    <source>
        <dbReference type="Pfam" id="PF00144"/>
    </source>
</evidence>
<feature type="domain" description="Beta-lactamase-related" evidence="1">
    <location>
        <begin position="70"/>
        <end position="385"/>
    </location>
</feature>
<sequence>MKRFSCLLSLLGLGWLLYCLFQPIVDWNFGWKDLPENRNNTMFKGVEDEKYLQPIHSSKLHLDSILTISNAPSISVAAMINGKMVWTYAIGFKDLDVMLPADTATRYRVGSVSKALTSLGLGKMIESNQIYLNSSIQYYTNFFQEKPKITIRQLASHQSGIRNYGTCFCFPVWEYYRNKEFESVEESLSDFESDGLLFNPGEGFSYSSFNYTALSHAMEKASNMDFLSLMEDGVFKPLGMIHTMPDKHDVPIPNKAVPYDVDGNLFKKTVDVNLSNKWAGGGFLSAPSDLVRAGNALLDSGYLNSETIELLTSPQRLKSDSINEQYYALGWRHNYSERYFNGERKVAVIHHGGMAVGGLALLAVYPEFDLVIAITINKTGQEGRFELFDYITPIVNAFIKRLEEKSL</sequence>
<dbReference type="PANTHER" id="PTHR46520:SF1">
    <property type="entry name" value="SERINE BETA-LACTAMASE-LIKE PROTEIN LACTB, MITOCHONDRIAL"/>
    <property type="match status" value="1"/>
</dbReference>
<gene>
    <name evidence="2" type="ORF">SAMN05421640_3357</name>
</gene>
<dbReference type="InterPro" id="IPR001466">
    <property type="entry name" value="Beta-lactam-related"/>
</dbReference>
<evidence type="ECO:0000313" key="2">
    <source>
        <dbReference type="EMBL" id="SNT31197.1"/>
    </source>
</evidence>
<keyword evidence="3" id="KW-1185">Reference proteome</keyword>
<organism evidence="2 3">
    <name type="scientific">Ekhidna lutea</name>
    <dbReference type="NCBI Taxonomy" id="447679"/>
    <lineage>
        <taxon>Bacteria</taxon>
        <taxon>Pseudomonadati</taxon>
        <taxon>Bacteroidota</taxon>
        <taxon>Cytophagia</taxon>
        <taxon>Cytophagales</taxon>
        <taxon>Reichenbachiellaceae</taxon>
        <taxon>Ekhidna</taxon>
    </lineage>
</organism>
<dbReference type="EMBL" id="FZPD01000005">
    <property type="protein sequence ID" value="SNT31197.1"/>
    <property type="molecule type" value="Genomic_DNA"/>
</dbReference>
<dbReference type="InterPro" id="IPR012338">
    <property type="entry name" value="Beta-lactam/transpept-like"/>
</dbReference>
<dbReference type="SUPFAM" id="SSF56601">
    <property type="entry name" value="beta-lactamase/transpeptidase-like"/>
    <property type="match status" value="1"/>
</dbReference>
<dbReference type="Pfam" id="PF00144">
    <property type="entry name" value="Beta-lactamase"/>
    <property type="match status" value="1"/>
</dbReference>
<proteinExistence type="predicted"/>
<dbReference type="GO" id="GO:0019216">
    <property type="term" value="P:regulation of lipid metabolic process"/>
    <property type="evidence" value="ECO:0007669"/>
    <property type="project" value="TreeGrafter"/>
</dbReference>
<dbReference type="GO" id="GO:0008233">
    <property type="term" value="F:peptidase activity"/>
    <property type="evidence" value="ECO:0007669"/>
    <property type="project" value="TreeGrafter"/>
</dbReference>
<dbReference type="Proteomes" id="UP000198393">
    <property type="component" value="Unassembled WGS sequence"/>
</dbReference>
<dbReference type="AlphaFoldDB" id="A0A239LKK7"/>
<name>A0A239LKK7_EKHLU</name>